<feature type="chain" id="PRO_5046777236" description="Lipoprotein" evidence="1">
    <location>
        <begin position="22"/>
        <end position="191"/>
    </location>
</feature>
<keyword evidence="3" id="KW-1185">Reference proteome</keyword>
<evidence type="ECO:0000313" key="2">
    <source>
        <dbReference type="EMBL" id="GLQ88255.1"/>
    </source>
</evidence>
<dbReference type="RefSeq" id="WP_284331700.1">
    <property type="nucleotide sequence ID" value="NZ_BSOA01000015.1"/>
</dbReference>
<dbReference type="EMBL" id="BSOA01000015">
    <property type="protein sequence ID" value="GLQ88255.1"/>
    <property type="molecule type" value="Genomic_DNA"/>
</dbReference>
<name>A0ABQ5X9B0_9GAMM</name>
<accession>A0ABQ5X9B0</accession>
<keyword evidence="1" id="KW-0732">Signal</keyword>
<proteinExistence type="predicted"/>
<comment type="caution">
    <text evidence="2">The sequence shown here is derived from an EMBL/GenBank/DDBJ whole genome shotgun (WGS) entry which is preliminary data.</text>
</comment>
<gene>
    <name evidence="2" type="ORF">GCM10007898_18240</name>
</gene>
<evidence type="ECO:0008006" key="4">
    <source>
        <dbReference type="Google" id="ProtNLM"/>
    </source>
</evidence>
<evidence type="ECO:0000256" key="1">
    <source>
        <dbReference type="SAM" id="SignalP"/>
    </source>
</evidence>
<sequence>MKRLLLVLVVVTATWASGVCASEPIGTKECPDPYSAFGLQAFNEPLLTAVGKRLDYFAIRLTYLPTFRHPIVLRYEENGSNLTRRAAVLTGRFGFSAGDLGFQKIDNPSRAEIEGIKQALNDSGFWALPTKDDVMGADGDILMVEVVNHGECKAISRWQPDFNAQVRGLAKLVDLYTALYKRAGIWADVNK</sequence>
<feature type="signal peptide" evidence="1">
    <location>
        <begin position="1"/>
        <end position="21"/>
    </location>
</feature>
<evidence type="ECO:0000313" key="3">
    <source>
        <dbReference type="Proteomes" id="UP001156627"/>
    </source>
</evidence>
<organism evidence="2 3">
    <name type="scientific">Dyella flagellata</name>
    <dbReference type="NCBI Taxonomy" id="1867833"/>
    <lineage>
        <taxon>Bacteria</taxon>
        <taxon>Pseudomonadati</taxon>
        <taxon>Pseudomonadota</taxon>
        <taxon>Gammaproteobacteria</taxon>
        <taxon>Lysobacterales</taxon>
        <taxon>Rhodanobacteraceae</taxon>
        <taxon>Dyella</taxon>
    </lineage>
</organism>
<dbReference type="Proteomes" id="UP001156627">
    <property type="component" value="Unassembled WGS sequence"/>
</dbReference>
<protein>
    <recommendedName>
        <fullName evidence="4">Lipoprotein</fullName>
    </recommendedName>
</protein>
<reference evidence="3" key="1">
    <citation type="journal article" date="2019" name="Int. J. Syst. Evol. Microbiol.">
        <title>The Global Catalogue of Microorganisms (GCM) 10K type strain sequencing project: providing services to taxonomists for standard genome sequencing and annotation.</title>
        <authorList>
            <consortium name="The Broad Institute Genomics Platform"/>
            <consortium name="The Broad Institute Genome Sequencing Center for Infectious Disease"/>
            <person name="Wu L."/>
            <person name="Ma J."/>
        </authorList>
    </citation>
    <scope>NUCLEOTIDE SEQUENCE [LARGE SCALE GENOMIC DNA]</scope>
    <source>
        <strain evidence="3">NBRC 111981</strain>
    </source>
</reference>